<protein>
    <submittedName>
        <fullName evidence="1">Uncharacterized protein</fullName>
    </submittedName>
</protein>
<gene>
    <name evidence="1" type="ORF">GSTUAT00006934001</name>
</gene>
<organism evidence="1 2">
    <name type="scientific">Tuber aestivum</name>
    <name type="common">summer truffle</name>
    <dbReference type="NCBI Taxonomy" id="59557"/>
    <lineage>
        <taxon>Eukaryota</taxon>
        <taxon>Fungi</taxon>
        <taxon>Dikarya</taxon>
        <taxon>Ascomycota</taxon>
        <taxon>Pezizomycotina</taxon>
        <taxon>Pezizomycetes</taxon>
        <taxon>Pezizales</taxon>
        <taxon>Tuberaceae</taxon>
        <taxon>Tuber</taxon>
    </lineage>
</organism>
<evidence type="ECO:0000313" key="1">
    <source>
        <dbReference type="EMBL" id="CUS08985.1"/>
    </source>
</evidence>
<sequence>MISAICLTYLGFDLSPTPNSVPRLQPAFSCTGMLPVLWGYIPDEKSLRCGTTGYPSHSHKSTGLHGAGDFGLQVTAVALLVSEKWDINAIFWKDNTQILRAARGVHDKVLNALFGCRVIGPDTVD</sequence>
<dbReference type="EMBL" id="LN891102">
    <property type="protein sequence ID" value="CUS08985.1"/>
    <property type="molecule type" value="Genomic_DNA"/>
</dbReference>
<dbReference type="Proteomes" id="UP001412239">
    <property type="component" value="Unassembled WGS sequence"/>
</dbReference>
<evidence type="ECO:0000313" key="2">
    <source>
        <dbReference type="Proteomes" id="UP001412239"/>
    </source>
</evidence>
<dbReference type="AlphaFoldDB" id="A0A292PQK4"/>
<reference evidence="1" key="1">
    <citation type="submission" date="2015-10" db="EMBL/GenBank/DDBJ databases">
        <authorList>
            <person name="Regsiter A."/>
            <person name="william w."/>
        </authorList>
    </citation>
    <scope>NUCLEOTIDE SEQUENCE</scope>
    <source>
        <strain evidence="1">Montdore</strain>
    </source>
</reference>
<proteinExistence type="predicted"/>
<name>A0A292PQK4_9PEZI</name>
<accession>A0A292PQK4</accession>
<keyword evidence="2" id="KW-1185">Reference proteome</keyword>